<feature type="active site" description="Proton donor" evidence="7">
    <location>
        <position position="177"/>
    </location>
</feature>
<keyword evidence="5 7" id="KW-0378">Hydrolase</keyword>
<dbReference type="SUPFAM" id="SSF54001">
    <property type="entry name" value="Cysteine proteinases"/>
    <property type="match status" value="1"/>
</dbReference>
<dbReference type="InterPro" id="IPR001578">
    <property type="entry name" value="Peptidase_C12_UCH"/>
</dbReference>
<evidence type="ECO:0000313" key="11">
    <source>
        <dbReference type="Proteomes" id="UP000422736"/>
    </source>
</evidence>
<gene>
    <name evidence="10" type="primary">YUH1</name>
    <name evidence="10" type="ORF">FIM1_866</name>
</gene>
<keyword evidence="11" id="KW-1185">Reference proteome</keyword>
<evidence type="ECO:0000313" key="10">
    <source>
        <dbReference type="EMBL" id="QGN14210.1"/>
    </source>
</evidence>
<evidence type="ECO:0000256" key="2">
    <source>
        <dbReference type="ARBA" id="ARBA00009326"/>
    </source>
</evidence>
<sequence length="251" mass="28027">MSEQEVKSVIPLESNPEVFGGFAKSLGLHDAWTFQDIYSLVDPDLLAFLPRPVKAVILLFPLSEESEKELREKPEAEAVIQDPSNSTNKNYPIWFKQTVRNACGLYALLHSLSNNQDLLTEDSILKQFLTSNPVPHGKYSNNEALDNFIVSISEIYHERSLQGDTAAPPAENEVELHFITFVEKDGVLYELDGRNPSGAKPLGKTVAAESNGEPDLLNEPLLKERFEWYHNNASESMKLQFSLLGLGPSLN</sequence>
<keyword evidence="4 7" id="KW-0833">Ubl conjugation pathway</keyword>
<reference evidence="10 11" key="1">
    <citation type="submission" date="2016-03" db="EMBL/GenBank/DDBJ databases">
        <title>How can Kluyveromyces marxianus grow so fast - potential evolutionary course in Saccharomyces Complex revealed by comparative genomics.</title>
        <authorList>
            <person name="Mo W."/>
            <person name="Lu W."/>
            <person name="Yang X."/>
            <person name="Qi J."/>
            <person name="Lv H."/>
        </authorList>
    </citation>
    <scope>NUCLEOTIDE SEQUENCE [LARGE SCALE GENOMIC DNA]</scope>
    <source>
        <strain evidence="10 11">FIM1</strain>
    </source>
</reference>
<dbReference type="InterPro" id="IPR036959">
    <property type="entry name" value="Peptidase_C12_UCH_sf"/>
</dbReference>
<proteinExistence type="inferred from homology"/>
<comment type="similarity">
    <text evidence="2 7 8">Belongs to the peptidase C12 family.</text>
</comment>
<feature type="site" description="Transition state stabilizer" evidence="7">
    <location>
        <position position="97"/>
    </location>
</feature>
<evidence type="ECO:0000256" key="6">
    <source>
        <dbReference type="ARBA" id="ARBA00022807"/>
    </source>
</evidence>
<dbReference type="PROSITE" id="PS00140">
    <property type="entry name" value="UCH_1"/>
    <property type="match status" value="1"/>
</dbReference>
<protein>
    <recommendedName>
        <fullName evidence="8">Ubiquitin carboxyl-terminal hydrolase</fullName>
        <ecNumber evidence="8">3.4.19.12</ecNumber>
    </recommendedName>
</protein>
<evidence type="ECO:0000256" key="5">
    <source>
        <dbReference type="ARBA" id="ARBA00022801"/>
    </source>
</evidence>
<dbReference type="EC" id="3.4.19.12" evidence="8"/>
<feature type="domain" description="UCH catalytic" evidence="9">
    <location>
        <begin position="8"/>
        <end position="248"/>
    </location>
</feature>
<reference evidence="10 11" key="2">
    <citation type="submission" date="2019-11" db="EMBL/GenBank/DDBJ databases">
        <authorList>
            <person name="Lu H."/>
        </authorList>
    </citation>
    <scope>NUCLEOTIDE SEQUENCE [LARGE SCALE GENOMIC DNA]</scope>
    <source>
        <strain evidence="10 11">FIM1</strain>
    </source>
</reference>
<evidence type="ECO:0000259" key="9">
    <source>
        <dbReference type="PROSITE" id="PS52048"/>
    </source>
</evidence>
<comment type="catalytic activity">
    <reaction evidence="1 7 8">
        <text>Thiol-dependent hydrolysis of ester, thioester, amide, peptide and isopeptide bonds formed by the C-terminal Gly of ubiquitin (a 76-residue protein attached to proteins as an intracellular targeting signal).</text>
        <dbReference type="EC" id="3.4.19.12"/>
    </reaction>
</comment>
<dbReference type="GO" id="GO:0016787">
    <property type="term" value="F:hydrolase activity"/>
    <property type="evidence" value="ECO:0007669"/>
    <property type="project" value="UniProtKB-KW"/>
</dbReference>
<evidence type="ECO:0000256" key="4">
    <source>
        <dbReference type="ARBA" id="ARBA00022786"/>
    </source>
</evidence>
<dbReference type="PROSITE" id="PS52048">
    <property type="entry name" value="UCH_DOMAIN"/>
    <property type="match status" value="1"/>
</dbReference>
<feature type="active site" description="Nucleophile" evidence="7">
    <location>
        <position position="103"/>
    </location>
</feature>
<dbReference type="Gene3D" id="3.40.532.10">
    <property type="entry name" value="Peptidase C12, ubiquitin carboxyl-terminal hydrolase"/>
    <property type="match status" value="1"/>
</dbReference>
<dbReference type="PANTHER" id="PTHR10589">
    <property type="entry name" value="UBIQUITIN CARBOXYL-TERMINAL HYDROLASE"/>
    <property type="match status" value="1"/>
</dbReference>
<accession>A0ABX6EPL5</accession>
<evidence type="ECO:0000256" key="1">
    <source>
        <dbReference type="ARBA" id="ARBA00000707"/>
    </source>
</evidence>
<dbReference type="InterPro" id="IPR038765">
    <property type="entry name" value="Papain-like_cys_pep_sf"/>
</dbReference>
<name>A0ABX6EPL5_KLUMA</name>
<dbReference type="Pfam" id="PF01088">
    <property type="entry name" value="Peptidase_C12"/>
    <property type="match status" value="1"/>
</dbReference>
<organism evidence="10 11">
    <name type="scientific">Kluyveromyces marxianus</name>
    <name type="common">Yeast</name>
    <name type="synonym">Candida kefyr</name>
    <dbReference type="NCBI Taxonomy" id="4911"/>
    <lineage>
        <taxon>Eukaryota</taxon>
        <taxon>Fungi</taxon>
        <taxon>Dikarya</taxon>
        <taxon>Ascomycota</taxon>
        <taxon>Saccharomycotina</taxon>
        <taxon>Saccharomycetes</taxon>
        <taxon>Saccharomycetales</taxon>
        <taxon>Saccharomycetaceae</taxon>
        <taxon>Kluyveromyces</taxon>
    </lineage>
</organism>
<evidence type="ECO:0000256" key="8">
    <source>
        <dbReference type="RuleBase" id="RU361215"/>
    </source>
</evidence>
<feature type="site" description="Important for enzyme activity" evidence="7">
    <location>
        <position position="192"/>
    </location>
</feature>
<evidence type="ECO:0000256" key="3">
    <source>
        <dbReference type="ARBA" id="ARBA00022670"/>
    </source>
</evidence>
<evidence type="ECO:0000256" key="7">
    <source>
        <dbReference type="PROSITE-ProRule" id="PRU01393"/>
    </source>
</evidence>
<dbReference type="PANTHER" id="PTHR10589:SF17">
    <property type="entry name" value="UBIQUITIN CARBOXYL-TERMINAL HYDROLASE"/>
    <property type="match status" value="1"/>
</dbReference>
<dbReference type="Proteomes" id="UP000422736">
    <property type="component" value="Chromosome 2"/>
</dbReference>
<keyword evidence="3 7" id="KW-0645">Protease</keyword>
<dbReference type="EMBL" id="CP015055">
    <property type="protein sequence ID" value="QGN14210.1"/>
    <property type="molecule type" value="Genomic_DNA"/>
</dbReference>
<dbReference type="InterPro" id="IPR057254">
    <property type="entry name" value="UCH_AS"/>
</dbReference>
<keyword evidence="6 7" id="KW-0788">Thiol protease</keyword>
<dbReference type="PRINTS" id="PR00707">
    <property type="entry name" value="UBCTHYDRLASE"/>
</dbReference>